<name>A0A5C1DP68_9NEIS</name>
<protein>
    <submittedName>
        <fullName evidence="1">Amino acid ABC transporter substrate-binding protein</fullName>
    </submittedName>
</protein>
<reference evidence="1 2" key="1">
    <citation type="submission" date="2019-08" db="EMBL/GenBank/DDBJ databases">
        <title>Chromobacterium paludis, a novel bacterium isolated from a Maryland marsh pond.</title>
        <authorList>
            <person name="Blackburn M.B."/>
            <person name="Gundersen-Rindal D.E."/>
        </authorList>
    </citation>
    <scope>NUCLEOTIDE SEQUENCE [LARGE SCALE GENOMIC DNA]</scope>
    <source>
        <strain evidence="2">IIBBL 257-1</strain>
    </source>
</reference>
<dbReference type="SUPFAM" id="SSF53850">
    <property type="entry name" value="Periplasmic binding protein-like II"/>
    <property type="match status" value="1"/>
</dbReference>
<proteinExistence type="predicted"/>
<dbReference type="Proteomes" id="UP000322079">
    <property type="component" value="Chromosome"/>
</dbReference>
<accession>A0A5C1DP68</accession>
<keyword evidence="2" id="KW-1185">Reference proteome</keyword>
<evidence type="ECO:0000313" key="2">
    <source>
        <dbReference type="Proteomes" id="UP000322079"/>
    </source>
</evidence>
<dbReference type="EMBL" id="CP043473">
    <property type="protein sequence ID" value="QEL57819.1"/>
    <property type="molecule type" value="Genomic_DNA"/>
</dbReference>
<gene>
    <name evidence="1" type="ORF">FYK34_06265</name>
</gene>
<organism evidence="1 2">
    <name type="scientific">Chromobacterium paludis</name>
    <dbReference type="NCBI Taxonomy" id="2605945"/>
    <lineage>
        <taxon>Bacteria</taxon>
        <taxon>Pseudomonadati</taxon>
        <taxon>Pseudomonadota</taxon>
        <taxon>Betaproteobacteria</taxon>
        <taxon>Neisseriales</taxon>
        <taxon>Chromobacteriaceae</taxon>
        <taxon>Chromobacterium</taxon>
    </lineage>
</organism>
<dbReference type="AlphaFoldDB" id="A0A5C1DP68"/>
<evidence type="ECO:0000313" key="1">
    <source>
        <dbReference type="EMBL" id="QEL57819.1"/>
    </source>
</evidence>
<dbReference type="Gene3D" id="3.40.190.10">
    <property type="entry name" value="Periplasmic binding protein-like II"/>
    <property type="match status" value="2"/>
</dbReference>
<sequence>MRCAPSGKLYDYRWALLQLALDHTRKPGGDDTIKQLDTAHITQARLLAMMKAGAIDVMALGPSVERLAALQPVKIDILRGLLGYRVLLIRKSDQPRFQRLSPAELKRSVRFGFNSQWADLAILEANGLQLVTSPSYEGLFAMLSDQRFDAFPRGINEYAKELAVYGPRYPDLAADNSHALFMRFPVYFWVRKGNDALAQRIETGLILALRDGSFKKLFVQYHQPEIALLKQETRTVLYLRNPMFPDPLPDSEYRWWLPPSIKMQPLP</sequence>
<dbReference type="KEGG" id="chrm:FYK34_06265"/>